<dbReference type="AlphaFoldDB" id="S5DQ70"/>
<dbReference type="Gene3D" id="1.10.246.80">
    <property type="match status" value="1"/>
</dbReference>
<name>S5DQ70_9ACTN</name>
<evidence type="ECO:0000313" key="1">
    <source>
        <dbReference type="EMBL" id="AGQ18985.1"/>
    </source>
</evidence>
<dbReference type="SUPFAM" id="SSF81891">
    <property type="entry name" value="Poly A polymerase C-terminal region-like"/>
    <property type="match status" value="1"/>
</dbReference>
<accession>S5DQ70</accession>
<proteinExistence type="predicted"/>
<sequence>MERRINEVLEKEEMSKMRPPITGNEIMEIFNIEPGPKVGIIMKALYEQRINDGEVSKEEAVNLAKEIYKNL</sequence>
<protein>
    <submittedName>
        <fullName evidence="1">CCA tRNA nucleotidyltransferase</fullName>
    </submittedName>
</protein>
<reference evidence="1" key="1">
    <citation type="journal article" date="2013" name="Sci. Rep.">
        <title>Metagenomics uncovers a new group of low GC and ultra-small marine Actinobacteria.</title>
        <authorList>
            <person name="Ghai R."/>
            <person name="Mizuno C.M."/>
            <person name="Picazo A."/>
            <person name="Camacho A."/>
            <person name="Rodriguez-Valera F."/>
        </authorList>
    </citation>
    <scope>NUCLEOTIDE SEQUENCE</scope>
</reference>
<keyword evidence="1" id="KW-0808">Transferase</keyword>
<organism evidence="1">
    <name type="scientific">Candidatus Actinomarina minuta</name>
    <dbReference type="NCBI Taxonomy" id="1389454"/>
    <lineage>
        <taxon>Bacteria</taxon>
        <taxon>Bacillati</taxon>
        <taxon>Actinomycetota</taxon>
        <taxon>Actinomycetes</taxon>
        <taxon>Candidatus Actinomarinidae</taxon>
        <taxon>Candidatus Actinomarinales</taxon>
        <taxon>Candidatus Actinomarineae</taxon>
        <taxon>Candidatus Actinomarinaceae</taxon>
        <taxon>Candidatus Actinomarina</taxon>
    </lineage>
</organism>
<dbReference type="GO" id="GO:0016740">
    <property type="term" value="F:transferase activity"/>
    <property type="evidence" value="ECO:0007669"/>
    <property type="project" value="UniProtKB-KW"/>
</dbReference>
<dbReference type="EMBL" id="KC811118">
    <property type="protein sequence ID" value="AGQ18985.1"/>
    <property type="molecule type" value="Genomic_DNA"/>
</dbReference>